<organism evidence="1 2">
    <name type="scientific">Rhodobacter maris</name>
    <dbReference type="NCBI Taxonomy" id="446682"/>
    <lineage>
        <taxon>Bacteria</taxon>
        <taxon>Pseudomonadati</taxon>
        <taxon>Pseudomonadota</taxon>
        <taxon>Alphaproteobacteria</taxon>
        <taxon>Rhodobacterales</taxon>
        <taxon>Rhodobacter group</taxon>
        <taxon>Rhodobacter</taxon>
    </lineage>
</organism>
<keyword evidence="1" id="KW-0238">DNA-binding</keyword>
<reference evidence="2" key="1">
    <citation type="submission" date="2017-08" db="EMBL/GenBank/DDBJ databases">
        <authorList>
            <person name="Varghese N."/>
            <person name="Submissions S."/>
        </authorList>
    </citation>
    <scope>NUCLEOTIDE SEQUENCE [LARGE SCALE GENOMIC DNA]</scope>
    <source>
        <strain evidence="2">JA276</strain>
    </source>
</reference>
<protein>
    <submittedName>
        <fullName evidence="1">Winged helix-turn-helix DNA-binding protein</fullName>
    </submittedName>
</protein>
<gene>
    <name evidence="1" type="ORF">SAMN05877831_11937</name>
</gene>
<dbReference type="Pfam" id="PF13412">
    <property type="entry name" value="HTH_24"/>
    <property type="match status" value="1"/>
</dbReference>
<dbReference type="SUPFAM" id="SSF46785">
    <property type="entry name" value="Winged helix' DNA-binding domain"/>
    <property type="match status" value="1"/>
</dbReference>
<evidence type="ECO:0000313" key="1">
    <source>
        <dbReference type="EMBL" id="SOC20427.1"/>
    </source>
</evidence>
<dbReference type="InterPro" id="IPR036388">
    <property type="entry name" value="WH-like_DNA-bd_sf"/>
</dbReference>
<dbReference type="InterPro" id="IPR036390">
    <property type="entry name" value="WH_DNA-bd_sf"/>
</dbReference>
<accession>A0A285TER3</accession>
<dbReference type="Proteomes" id="UP000219111">
    <property type="component" value="Unassembled WGS sequence"/>
</dbReference>
<dbReference type="GO" id="GO:0003677">
    <property type="term" value="F:DNA binding"/>
    <property type="evidence" value="ECO:0007669"/>
    <property type="project" value="UniProtKB-KW"/>
</dbReference>
<name>A0A285TER3_9RHOB</name>
<dbReference type="EMBL" id="OBMT01000019">
    <property type="protein sequence ID" value="SOC20427.1"/>
    <property type="molecule type" value="Genomic_DNA"/>
</dbReference>
<proteinExistence type="predicted"/>
<dbReference type="AlphaFoldDB" id="A0A285TER3"/>
<evidence type="ECO:0000313" key="2">
    <source>
        <dbReference type="Proteomes" id="UP000219111"/>
    </source>
</evidence>
<dbReference type="Gene3D" id="1.10.10.10">
    <property type="entry name" value="Winged helix-like DNA-binding domain superfamily/Winged helix DNA-binding domain"/>
    <property type="match status" value="1"/>
</dbReference>
<sequence>MRFLILQLLHQDPEMSQRELARQVGISNGSMP</sequence>
<keyword evidence="2" id="KW-1185">Reference proteome</keyword>